<dbReference type="Pfam" id="PF01885">
    <property type="entry name" value="PTS_2-RNA"/>
    <property type="match status" value="1"/>
</dbReference>
<keyword evidence="2 5" id="KW-0808">Transferase</keyword>
<evidence type="ECO:0000256" key="1">
    <source>
        <dbReference type="ARBA" id="ARBA00009836"/>
    </source>
</evidence>
<dbReference type="Gene3D" id="3.20.170.30">
    <property type="match status" value="1"/>
</dbReference>
<organism evidence="6">
    <name type="scientific">Methylobacterium bullatum</name>
    <dbReference type="NCBI Taxonomy" id="570505"/>
    <lineage>
        <taxon>Bacteria</taxon>
        <taxon>Pseudomonadati</taxon>
        <taxon>Pseudomonadota</taxon>
        <taxon>Alphaproteobacteria</taxon>
        <taxon>Hyphomicrobiales</taxon>
        <taxon>Methylobacteriaceae</taxon>
        <taxon>Methylobacterium</taxon>
    </lineage>
</organism>
<accession>A0A679JFQ7</accession>
<name>A0A679JFQ7_9HYPH</name>
<gene>
    <name evidence="5 6" type="primary">kptA</name>
    <name evidence="6" type="ORF">MBUL_02849</name>
</gene>
<dbReference type="NCBIfam" id="NF002014">
    <property type="entry name" value="PRK00819.1-4"/>
    <property type="match status" value="1"/>
</dbReference>
<dbReference type="Gene3D" id="1.10.10.970">
    <property type="entry name" value="RNA 2'-phosphotransferase, Tpt1/KptA family, N-terminal domain"/>
    <property type="match status" value="1"/>
</dbReference>
<proteinExistence type="inferred from homology"/>
<evidence type="ECO:0000256" key="5">
    <source>
        <dbReference type="HAMAP-Rule" id="MF_00299"/>
    </source>
</evidence>
<dbReference type="InterPro" id="IPR042081">
    <property type="entry name" value="RNA_2'-PTrans_C"/>
</dbReference>
<dbReference type="GO" id="GO:0003950">
    <property type="term" value="F:NAD+ poly-ADP-ribosyltransferase activity"/>
    <property type="evidence" value="ECO:0007669"/>
    <property type="project" value="InterPro"/>
</dbReference>
<keyword evidence="3 5" id="KW-0520">NAD</keyword>
<dbReference type="GO" id="GO:0000215">
    <property type="term" value="F:tRNA 2'-phosphotransferase activity"/>
    <property type="evidence" value="ECO:0007669"/>
    <property type="project" value="TreeGrafter"/>
</dbReference>
<dbReference type="AlphaFoldDB" id="A0A679JFQ7"/>
<reference evidence="6" key="1">
    <citation type="submission" date="2019-12" db="EMBL/GenBank/DDBJ databases">
        <authorList>
            <person name="Cremers G."/>
        </authorList>
    </citation>
    <scope>NUCLEOTIDE SEQUENCE</scope>
    <source>
        <strain evidence="6">Mbul1</strain>
    </source>
</reference>
<comment type="function">
    <text evidence="4 5">Removes the 2'-phosphate from RNA via an intermediate in which the phosphate is ADP-ribosylated by NAD followed by a presumed transesterification to release the RNA and generate ADP-ribose 1''-2''-cyclic phosphate (APPR&gt;P). May function as an ADP-ribosylase.</text>
</comment>
<evidence type="ECO:0000256" key="4">
    <source>
        <dbReference type="ARBA" id="ARBA00025212"/>
    </source>
</evidence>
<comment type="similarity">
    <text evidence="1 5">Belongs to the KptA/TPT1 family.</text>
</comment>
<sequence length="180" mass="19442">MSTETSKFLSYALRHAPEAIGITLGPQGWVEVDTLLAAAMRSGRAIDRAALDEIVATSDKKRFTLSPDGSRIRAAQGHSVEVALDLAPCEPPAILFHGTAIQTVPVILTDGLRPGARRHVHLSADPETAHRVGQRHGKPVVLTVAADRMWQASTPFYRAENGVWLVDHVPPAYLGEFGKP</sequence>
<dbReference type="EC" id="2.7.1.-" evidence="5"/>
<protein>
    <recommendedName>
        <fullName evidence="5">Probable RNA 2'-phosphotransferase</fullName>
        <ecNumber evidence="5">2.7.1.-</ecNumber>
    </recommendedName>
</protein>
<dbReference type="InterPro" id="IPR022928">
    <property type="entry name" value="RNA_2'-PTrans_KptA"/>
</dbReference>
<dbReference type="HAMAP" id="MF_00299">
    <property type="entry name" value="KptA"/>
    <property type="match status" value="1"/>
</dbReference>
<dbReference type="InterPro" id="IPR002745">
    <property type="entry name" value="Ptrans_KptA/Tpt1"/>
</dbReference>
<dbReference type="PANTHER" id="PTHR12684">
    <property type="entry name" value="PUTATIVE PHOSPHOTRANSFERASE"/>
    <property type="match status" value="1"/>
</dbReference>
<dbReference type="SUPFAM" id="SSF56399">
    <property type="entry name" value="ADP-ribosylation"/>
    <property type="match status" value="1"/>
</dbReference>
<dbReference type="InterPro" id="IPR042080">
    <property type="entry name" value="RNA_2'-PTrans_N"/>
</dbReference>
<evidence type="ECO:0000313" key="6">
    <source>
        <dbReference type="EMBL" id="CAA2104738.1"/>
    </source>
</evidence>
<dbReference type="EMBL" id="LR743504">
    <property type="protein sequence ID" value="CAA2104738.1"/>
    <property type="molecule type" value="Genomic_DNA"/>
</dbReference>
<evidence type="ECO:0000256" key="2">
    <source>
        <dbReference type="ARBA" id="ARBA00022679"/>
    </source>
</evidence>
<evidence type="ECO:0000256" key="3">
    <source>
        <dbReference type="ARBA" id="ARBA00023027"/>
    </source>
</evidence>
<dbReference type="PANTHER" id="PTHR12684:SF2">
    <property type="entry name" value="TRNA 2'-PHOSPHOTRANSFERASE 1"/>
    <property type="match status" value="1"/>
</dbReference>
<dbReference type="GO" id="GO:0006388">
    <property type="term" value="P:tRNA splicing, via endonucleolytic cleavage and ligation"/>
    <property type="evidence" value="ECO:0007669"/>
    <property type="project" value="UniProtKB-UniRule"/>
</dbReference>